<accession>A0A5B7J3S0</accession>
<proteinExistence type="predicted"/>
<organism evidence="2 3">
    <name type="scientific">Portunus trituberculatus</name>
    <name type="common">Swimming crab</name>
    <name type="synonym">Neptunus trituberculatus</name>
    <dbReference type="NCBI Taxonomy" id="210409"/>
    <lineage>
        <taxon>Eukaryota</taxon>
        <taxon>Metazoa</taxon>
        <taxon>Ecdysozoa</taxon>
        <taxon>Arthropoda</taxon>
        <taxon>Crustacea</taxon>
        <taxon>Multicrustacea</taxon>
        <taxon>Malacostraca</taxon>
        <taxon>Eumalacostraca</taxon>
        <taxon>Eucarida</taxon>
        <taxon>Decapoda</taxon>
        <taxon>Pleocyemata</taxon>
        <taxon>Brachyura</taxon>
        <taxon>Eubrachyura</taxon>
        <taxon>Portunoidea</taxon>
        <taxon>Portunidae</taxon>
        <taxon>Portuninae</taxon>
        <taxon>Portunus</taxon>
    </lineage>
</organism>
<feature type="region of interest" description="Disordered" evidence="1">
    <location>
        <begin position="72"/>
        <end position="91"/>
    </location>
</feature>
<reference evidence="2 3" key="1">
    <citation type="submission" date="2019-05" db="EMBL/GenBank/DDBJ databases">
        <title>Another draft genome of Portunus trituberculatus and its Hox gene families provides insights of decapod evolution.</title>
        <authorList>
            <person name="Jeong J.-H."/>
            <person name="Song I."/>
            <person name="Kim S."/>
            <person name="Choi T."/>
            <person name="Kim D."/>
            <person name="Ryu S."/>
            <person name="Kim W."/>
        </authorList>
    </citation>
    <scope>NUCLEOTIDE SEQUENCE [LARGE SCALE GENOMIC DNA]</scope>
    <source>
        <tissue evidence="2">Muscle</tissue>
    </source>
</reference>
<dbReference type="AlphaFoldDB" id="A0A5B7J3S0"/>
<evidence type="ECO:0000313" key="3">
    <source>
        <dbReference type="Proteomes" id="UP000324222"/>
    </source>
</evidence>
<evidence type="ECO:0000256" key="1">
    <source>
        <dbReference type="SAM" id="MobiDB-lite"/>
    </source>
</evidence>
<evidence type="ECO:0000313" key="2">
    <source>
        <dbReference type="EMBL" id="MPC89309.1"/>
    </source>
</evidence>
<dbReference type="Proteomes" id="UP000324222">
    <property type="component" value="Unassembled WGS sequence"/>
</dbReference>
<name>A0A5B7J3S0_PORTR</name>
<feature type="region of interest" description="Disordered" evidence="1">
    <location>
        <begin position="97"/>
        <end position="130"/>
    </location>
</feature>
<gene>
    <name evidence="2" type="ORF">E2C01_084249</name>
</gene>
<feature type="compositionally biased region" description="Polar residues" evidence="1">
    <location>
        <begin position="72"/>
        <end position="90"/>
    </location>
</feature>
<protein>
    <submittedName>
        <fullName evidence="2">Uncharacterized protein</fullName>
    </submittedName>
</protein>
<dbReference type="EMBL" id="VSRR010080583">
    <property type="protein sequence ID" value="MPC89309.1"/>
    <property type="molecule type" value="Genomic_DNA"/>
</dbReference>
<keyword evidence="3" id="KW-1185">Reference proteome</keyword>
<comment type="caution">
    <text evidence="2">The sequence shown here is derived from an EMBL/GenBank/DDBJ whole genome shotgun (WGS) entry which is preliminary data.</text>
</comment>
<sequence length="142" mass="15204">MFVTFVPQGADGALSACPPGDNRGRGLPRLQTIPRLQETRHGSLHPHPSPLHRSCQHCLWEPSLDDLRVRSSSVPQRAQARVRTSTTSTIPAIFSEQRSADACGRGNLHQAPPNTPVGQPPDDAGKPPLTACLLSSFSSTAL</sequence>